<dbReference type="InParanoid" id="A7EQE1"/>
<name>A7EQE1_SCLS1</name>
<evidence type="ECO:0000313" key="1">
    <source>
        <dbReference type="EMBL" id="EDN91683.1"/>
    </source>
</evidence>
<dbReference type="RefSeq" id="XP_001590919.1">
    <property type="nucleotide sequence ID" value="XM_001590869.1"/>
</dbReference>
<reference evidence="2" key="1">
    <citation type="journal article" date="2011" name="PLoS Genet.">
        <title>Genomic analysis of the necrotrophic fungal pathogens Sclerotinia sclerotiorum and Botrytis cinerea.</title>
        <authorList>
            <person name="Amselem J."/>
            <person name="Cuomo C.A."/>
            <person name="van Kan J.A."/>
            <person name="Viaud M."/>
            <person name="Benito E.P."/>
            <person name="Couloux A."/>
            <person name="Coutinho P.M."/>
            <person name="de Vries R.P."/>
            <person name="Dyer P.S."/>
            <person name="Fillinger S."/>
            <person name="Fournier E."/>
            <person name="Gout L."/>
            <person name="Hahn M."/>
            <person name="Kohn L."/>
            <person name="Lapalu N."/>
            <person name="Plummer K.M."/>
            <person name="Pradier J.M."/>
            <person name="Quevillon E."/>
            <person name="Sharon A."/>
            <person name="Simon A."/>
            <person name="ten Have A."/>
            <person name="Tudzynski B."/>
            <person name="Tudzynski P."/>
            <person name="Wincker P."/>
            <person name="Andrew M."/>
            <person name="Anthouard V."/>
            <person name="Beever R.E."/>
            <person name="Beffa R."/>
            <person name="Benoit I."/>
            <person name="Bouzid O."/>
            <person name="Brault B."/>
            <person name="Chen Z."/>
            <person name="Choquer M."/>
            <person name="Collemare J."/>
            <person name="Cotton P."/>
            <person name="Danchin E.G."/>
            <person name="Da Silva C."/>
            <person name="Gautier A."/>
            <person name="Giraud C."/>
            <person name="Giraud T."/>
            <person name="Gonzalez C."/>
            <person name="Grossetete S."/>
            <person name="Guldener U."/>
            <person name="Henrissat B."/>
            <person name="Howlett B.J."/>
            <person name="Kodira C."/>
            <person name="Kretschmer M."/>
            <person name="Lappartient A."/>
            <person name="Leroch M."/>
            <person name="Levis C."/>
            <person name="Mauceli E."/>
            <person name="Neuveglise C."/>
            <person name="Oeser B."/>
            <person name="Pearson M."/>
            <person name="Poulain J."/>
            <person name="Poussereau N."/>
            <person name="Quesneville H."/>
            <person name="Rascle C."/>
            <person name="Schumacher J."/>
            <person name="Segurens B."/>
            <person name="Sexton A."/>
            <person name="Silva E."/>
            <person name="Sirven C."/>
            <person name="Soanes D.M."/>
            <person name="Talbot N.J."/>
            <person name="Templeton M."/>
            <person name="Yandava C."/>
            <person name="Yarden O."/>
            <person name="Zeng Q."/>
            <person name="Rollins J.A."/>
            <person name="Lebrun M.H."/>
            <person name="Dickman M."/>
        </authorList>
    </citation>
    <scope>NUCLEOTIDE SEQUENCE [LARGE SCALE GENOMIC DNA]</scope>
    <source>
        <strain evidence="2">ATCC 18683 / 1980 / Ss-1</strain>
    </source>
</reference>
<protein>
    <submittedName>
        <fullName evidence="1">Uncharacterized protein</fullName>
    </submittedName>
</protein>
<evidence type="ECO:0000313" key="2">
    <source>
        <dbReference type="Proteomes" id="UP000001312"/>
    </source>
</evidence>
<dbReference type="AlphaFoldDB" id="A7EQE1"/>
<gene>
    <name evidence="1" type="ORF">SS1G_07543</name>
</gene>
<keyword evidence="2" id="KW-1185">Reference proteome</keyword>
<sequence>MPVRRCIFGTVERTTRLGIWSSLSLLTSPWDLTLLAPLILFPVASGAAPLVSPSFRPASASSAYWNLVNFTLLAPSTFSDTATNFFLFEFNLGLPSLRRFVPADFAEWSCDSDLVWLYLVDSALEDLEFSKLSNVEVARNASKSNSPPRSYLDTFIAGYLILINAGLNKKWKIIIITTTAITTTIISTNLPVKHHAVPLLSFPSLCAVHALVVDELADQKHAAGTAAEFVAGFERQQNPPVEKPEVENCKSGQHSRFGSDRMWEFLSIQTQSG</sequence>
<organism evidence="1 2">
    <name type="scientific">Sclerotinia sclerotiorum (strain ATCC 18683 / 1980 / Ss-1)</name>
    <name type="common">White mold</name>
    <name type="synonym">Whetzelinia sclerotiorum</name>
    <dbReference type="NCBI Taxonomy" id="665079"/>
    <lineage>
        <taxon>Eukaryota</taxon>
        <taxon>Fungi</taxon>
        <taxon>Dikarya</taxon>
        <taxon>Ascomycota</taxon>
        <taxon>Pezizomycotina</taxon>
        <taxon>Leotiomycetes</taxon>
        <taxon>Helotiales</taxon>
        <taxon>Sclerotiniaceae</taxon>
        <taxon>Sclerotinia</taxon>
    </lineage>
</organism>
<dbReference type="EMBL" id="CH476630">
    <property type="protein sequence ID" value="EDN91683.1"/>
    <property type="molecule type" value="Genomic_DNA"/>
</dbReference>
<dbReference type="Proteomes" id="UP000001312">
    <property type="component" value="Unassembled WGS sequence"/>
</dbReference>
<proteinExistence type="predicted"/>
<dbReference type="GeneID" id="5487091"/>
<accession>A7EQE1</accession>
<dbReference type="KEGG" id="ssl:SS1G_07543"/>